<proteinExistence type="predicted"/>
<dbReference type="SUPFAM" id="SSF81324">
    <property type="entry name" value="Voltage-gated potassium channels"/>
    <property type="match status" value="1"/>
</dbReference>
<evidence type="ECO:0000256" key="3">
    <source>
        <dbReference type="ARBA" id="ARBA00022692"/>
    </source>
</evidence>
<keyword evidence="6 8" id="KW-0472">Membrane</keyword>
<dbReference type="InterPro" id="IPR027359">
    <property type="entry name" value="Volt_channel_dom_sf"/>
</dbReference>
<comment type="caution">
    <text evidence="10">The sequence shown here is derived from an EMBL/GenBank/DDBJ whole genome shotgun (WGS) entry which is preliminary data.</text>
</comment>
<protein>
    <submittedName>
        <fullName evidence="10">Potassium channel family protein</fullName>
    </submittedName>
</protein>
<dbReference type="PRINTS" id="PR00169">
    <property type="entry name" value="KCHANNEL"/>
</dbReference>
<reference evidence="10 11" key="1">
    <citation type="submission" date="2019-05" db="EMBL/GenBank/DDBJ databases">
        <title>Culicoidintestinum kansasii gen. nov., sp. nov. from the gastrointestinal tract of the biting midge, Culicoides sonorensis.</title>
        <authorList>
            <person name="Neupane S."/>
            <person name="Ghosh A."/>
            <person name="Gunther S."/>
            <person name="Martin K."/>
            <person name="Zurek L."/>
        </authorList>
    </citation>
    <scope>NUCLEOTIDE SEQUENCE [LARGE SCALE GENOMIC DNA]</scope>
    <source>
        <strain evidence="10 11">CS-1</strain>
    </source>
</reference>
<evidence type="ECO:0000256" key="2">
    <source>
        <dbReference type="ARBA" id="ARBA00022448"/>
    </source>
</evidence>
<dbReference type="InParanoid" id="A0A5R8QEA0"/>
<organism evidence="10 11">
    <name type="scientific">Culicoidibacter larvae</name>
    <dbReference type="NCBI Taxonomy" id="2579976"/>
    <lineage>
        <taxon>Bacteria</taxon>
        <taxon>Bacillati</taxon>
        <taxon>Bacillota</taxon>
        <taxon>Culicoidibacteria</taxon>
        <taxon>Culicoidibacterales</taxon>
        <taxon>Culicoidibacteraceae</taxon>
        <taxon>Culicoidibacter</taxon>
    </lineage>
</organism>
<name>A0A5R8QEA0_9FIRM</name>
<dbReference type="Pfam" id="PF07885">
    <property type="entry name" value="Ion_trans_2"/>
    <property type="match status" value="1"/>
</dbReference>
<keyword evidence="4 8" id="KW-1133">Transmembrane helix</keyword>
<feature type="transmembrane region" description="Helical" evidence="8">
    <location>
        <begin position="21"/>
        <end position="43"/>
    </location>
</feature>
<keyword evidence="11" id="KW-1185">Reference proteome</keyword>
<dbReference type="Gene3D" id="1.20.120.350">
    <property type="entry name" value="Voltage-gated potassium channels. Chain C"/>
    <property type="match status" value="1"/>
</dbReference>
<feature type="transmembrane region" description="Helical" evidence="8">
    <location>
        <begin position="139"/>
        <end position="162"/>
    </location>
</feature>
<evidence type="ECO:0000259" key="9">
    <source>
        <dbReference type="Pfam" id="PF07885"/>
    </source>
</evidence>
<feature type="transmembrane region" description="Helical" evidence="8">
    <location>
        <begin position="202"/>
        <end position="227"/>
    </location>
</feature>
<dbReference type="InterPro" id="IPR028325">
    <property type="entry name" value="VG_K_chnl"/>
</dbReference>
<comment type="subcellular location">
    <subcellularLocation>
        <location evidence="1">Membrane</location>
        <topology evidence="1">Multi-pass membrane protein</topology>
    </subcellularLocation>
</comment>
<sequence length="284" mass="32546">MKSTSFAARLQNMNMEMKIRFIFFIITVINALLIIVFTVAPILETYGPFIQITNFVVTLIFIVEYIWNIIIAKKKVKYIFSISGIIQVLSIVPFAAIELQGVRLLKVIVGFALYRELSNRPKEEKYEEEFLSIIKKERGLLLWSLFSVFLIILASAFIIFSVEHPLQPQVFRNPIDAIWWAFQTVSTVGYGDIVPISLPGRVLAMALSVVGIATFSIPTTLISTRYIQQNRNNNIKKELQQALTDNKEISIISNLERLQKLLDQKTITNDEFNDLKAKVIKKRN</sequence>
<feature type="transmembrane region" description="Helical" evidence="8">
    <location>
        <begin position="49"/>
        <end position="71"/>
    </location>
</feature>
<keyword evidence="7 10" id="KW-0407">Ion channel</keyword>
<keyword evidence="3 8" id="KW-0812">Transmembrane</keyword>
<evidence type="ECO:0000256" key="7">
    <source>
        <dbReference type="ARBA" id="ARBA00023303"/>
    </source>
</evidence>
<dbReference type="GO" id="GO:0008076">
    <property type="term" value="C:voltage-gated potassium channel complex"/>
    <property type="evidence" value="ECO:0007669"/>
    <property type="project" value="InterPro"/>
</dbReference>
<dbReference type="PANTHER" id="PTHR11537:SF254">
    <property type="entry name" value="POTASSIUM VOLTAGE-GATED CHANNEL PROTEIN SHAB"/>
    <property type="match status" value="1"/>
</dbReference>
<dbReference type="RefSeq" id="WP_138190874.1">
    <property type="nucleotide sequence ID" value="NZ_VBWP01000004.1"/>
</dbReference>
<feature type="domain" description="Potassium channel" evidence="9">
    <location>
        <begin position="148"/>
        <end position="225"/>
    </location>
</feature>
<dbReference type="EMBL" id="VBWP01000004">
    <property type="protein sequence ID" value="TLG74323.1"/>
    <property type="molecule type" value="Genomic_DNA"/>
</dbReference>
<evidence type="ECO:0000256" key="6">
    <source>
        <dbReference type="ARBA" id="ARBA00023136"/>
    </source>
</evidence>
<gene>
    <name evidence="10" type="ORF">FEZ08_06350</name>
</gene>
<evidence type="ECO:0000256" key="5">
    <source>
        <dbReference type="ARBA" id="ARBA00023065"/>
    </source>
</evidence>
<evidence type="ECO:0000256" key="4">
    <source>
        <dbReference type="ARBA" id="ARBA00022989"/>
    </source>
</evidence>
<dbReference type="Gene3D" id="1.10.287.70">
    <property type="match status" value="1"/>
</dbReference>
<dbReference type="PANTHER" id="PTHR11537">
    <property type="entry name" value="VOLTAGE-GATED POTASSIUM CHANNEL"/>
    <property type="match status" value="1"/>
</dbReference>
<evidence type="ECO:0000256" key="8">
    <source>
        <dbReference type="SAM" id="Phobius"/>
    </source>
</evidence>
<dbReference type="GO" id="GO:0001508">
    <property type="term" value="P:action potential"/>
    <property type="evidence" value="ECO:0007669"/>
    <property type="project" value="TreeGrafter"/>
</dbReference>
<dbReference type="AlphaFoldDB" id="A0A5R8QEA0"/>
<dbReference type="Proteomes" id="UP000306912">
    <property type="component" value="Unassembled WGS sequence"/>
</dbReference>
<dbReference type="GO" id="GO:0005249">
    <property type="term" value="F:voltage-gated potassium channel activity"/>
    <property type="evidence" value="ECO:0007669"/>
    <property type="project" value="InterPro"/>
</dbReference>
<accession>A0A5R8QEA0</accession>
<keyword evidence="2" id="KW-0813">Transport</keyword>
<dbReference type="InterPro" id="IPR013099">
    <property type="entry name" value="K_chnl_dom"/>
</dbReference>
<evidence type="ECO:0000313" key="10">
    <source>
        <dbReference type="EMBL" id="TLG74323.1"/>
    </source>
</evidence>
<evidence type="ECO:0000256" key="1">
    <source>
        <dbReference type="ARBA" id="ARBA00004141"/>
    </source>
</evidence>
<keyword evidence="5" id="KW-0406">Ion transport</keyword>
<evidence type="ECO:0000313" key="11">
    <source>
        <dbReference type="Proteomes" id="UP000306912"/>
    </source>
</evidence>
<dbReference type="OrthoDB" id="9785285at2"/>